<protein>
    <submittedName>
        <fullName evidence="2">Uncharacterized protein</fullName>
    </submittedName>
</protein>
<feature type="region of interest" description="Disordered" evidence="1">
    <location>
        <begin position="285"/>
        <end position="304"/>
    </location>
</feature>
<keyword evidence="3" id="KW-1185">Reference proteome</keyword>
<evidence type="ECO:0000313" key="2">
    <source>
        <dbReference type="EMBL" id="KAJ4390622.1"/>
    </source>
</evidence>
<dbReference type="Proteomes" id="UP001140453">
    <property type="component" value="Unassembled WGS sequence"/>
</dbReference>
<proteinExistence type="predicted"/>
<reference evidence="2" key="1">
    <citation type="submission" date="2022-10" db="EMBL/GenBank/DDBJ databases">
        <title>Tapping the CABI collections for fungal endophytes: first genome assemblies for Collariella, Neodidymelliopsis, Ascochyta clinopodiicola, Didymella pomorum, Didymosphaeria variabile, Neocosmospora piperis and Neocucurbitaria cava.</title>
        <authorList>
            <person name="Hill R."/>
        </authorList>
    </citation>
    <scope>NUCLEOTIDE SEQUENCE</scope>
    <source>
        <strain evidence="2">IMI 355082</strain>
    </source>
</reference>
<name>A0A9W8YQP6_9PEZI</name>
<feature type="compositionally biased region" description="Polar residues" evidence="1">
    <location>
        <begin position="321"/>
        <end position="330"/>
    </location>
</feature>
<organism evidence="2 3">
    <name type="scientific">Gnomoniopsis smithogilvyi</name>
    <dbReference type="NCBI Taxonomy" id="1191159"/>
    <lineage>
        <taxon>Eukaryota</taxon>
        <taxon>Fungi</taxon>
        <taxon>Dikarya</taxon>
        <taxon>Ascomycota</taxon>
        <taxon>Pezizomycotina</taxon>
        <taxon>Sordariomycetes</taxon>
        <taxon>Sordariomycetidae</taxon>
        <taxon>Diaporthales</taxon>
        <taxon>Gnomoniaceae</taxon>
        <taxon>Gnomoniopsis</taxon>
    </lineage>
</organism>
<feature type="region of interest" description="Disordered" evidence="1">
    <location>
        <begin position="318"/>
        <end position="398"/>
    </location>
</feature>
<evidence type="ECO:0000313" key="3">
    <source>
        <dbReference type="Proteomes" id="UP001140453"/>
    </source>
</evidence>
<dbReference type="EMBL" id="JAPEVB010000003">
    <property type="protein sequence ID" value="KAJ4390622.1"/>
    <property type="molecule type" value="Genomic_DNA"/>
</dbReference>
<feature type="compositionally biased region" description="Polar residues" evidence="1">
    <location>
        <begin position="368"/>
        <end position="382"/>
    </location>
</feature>
<comment type="caution">
    <text evidence="2">The sequence shown here is derived from an EMBL/GenBank/DDBJ whole genome shotgun (WGS) entry which is preliminary data.</text>
</comment>
<evidence type="ECO:0000256" key="1">
    <source>
        <dbReference type="SAM" id="MobiDB-lite"/>
    </source>
</evidence>
<gene>
    <name evidence="2" type="ORF">N0V93_004218</name>
</gene>
<dbReference type="AlphaFoldDB" id="A0A9W8YQP6"/>
<dbReference type="OrthoDB" id="5225878at2759"/>
<feature type="region of interest" description="Disordered" evidence="1">
    <location>
        <begin position="219"/>
        <end position="244"/>
    </location>
</feature>
<sequence>MATSSECGSIGSDEMQGKASADEAQTCYNILLILRTDTQHLISLRNGNLTLLENKSGLDEDAASSRTALLACINESIIAATRSIKQLGPFLDRHRWPAASGPAYTPASQRRSFTISFKPHRQRRKSKPESATSPCRTLEVESTISPDELFSWTLALTAQHTAVLVATERLYMFLESGIATVSEEERKRRDARSTWWGQGRGEFENVGLLQSLLVRPKRTSGEVVPPEKASAAANPALGDLQGDDDETAQNLTPIVENDDTRSETLITEASTPTTSISTLKGLTARPRHQPINPHHQQEEQQQQQENLSFRLVCTDPLIASTPESEPSNETRLSRTETFGAESRSKQFFSSNSSAPRPRIATSPLPSAVTLQNTTSPQRNATLEKSCERPVSLGLSPEGDHVSAGLFRKDAATTRAFTPGTSPDNRVTSNITLSSQEQEMLSMSSSPGAEAIYTSLTPLESQNTILLTHRALTLPTGRTFQPLNRELDNMIISPEQGAKYVALRVSPIEAKSRVSIAPMIEGPDSAIVSPVDTDSGTVAQPILGVSPITSNATNDRAPPDDADGHVAWLDYMERKRQISLSRWSLRRAKKDVV</sequence>
<accession>A0A9W8YQP6</accession>